<keyword evidence="1 6" id="KW-0560">Oxidoreductase</keyword>
<keyword evidence="7" id="KW-1185">Reference proteome</keyword>
<dbReference type="GO" id="GO:0008926">
    <property type="term" value="F:mannitol-1-phosphate 5-dehydrogenase activity"/>
    <property type="evidence" value="ECO:0007669"/>
    <property type="project" value="UniProtKB-EC"/>
</dbReference>
<evidence type="ECO:0000259" key="5">
    <source>
        <dbReference type="Pfam" id="PF08125"/>
    </source>
</evidence>
<dbReference type="Gene3D" id="1.10.1040.10">
    <property type="entry name" value="N-(1-d-carboxylethyl)-l-norvaline Dehydrogenase, domain 2"/>
    <property type="match status" value="1"/>
</dbReference>
<evidence type="ECO:0000259" key="4">
    <source>
        <dbReference type="Pfam" id="PF01232"/>
    </source>
</evidence>
<dbReference type="GO" id="GO:0009026">
    <property type="term" value="F:tagaturonate reductase activity"/>
    <property type="evidence" value="ECO:0007669"/>
    <property type="project" value="UniProtKB-EC"/>
</dbReference>
<sequence>MENERAPSLNRSKLLEIDASRKSALHPERVLQIGEGNFMRGFVDWMLYRMNENGCFQGKVVAIQPTPRGKVVPKLNRQDGLYTLVQRGIANGEAMERVERIDVISRGINPYENWADALRTAESPEIRFLFSNTTEAGLQWNEEAYDPAQAPLSFPGKLVALLYHRYVKFHGAKEAGWIILPCELVEHNGAVLKDLCKRVATHWGFSAAFARWLDEACVFCNTLVDRIVTGYPQGEEKEWESRLGYHDELLTVCEPYHLFVIEGPVEVEQELPFRQAGLHVFFDRIEQYRELKVKLLNAPHTLLAAVAFLAGINTVREAVEDRQLRAYLLHAMQHEIKQALPAEMYERADAYIEDVLARFANPYLRHHLLDISLNGLSKFTTRVLPSIHAYQAVQGALPQALVFGLAALLVFYRLKRSEGEQFWGVRAIGDEYVIRDQAAFVTQLGELWKQVDEQRVALSAMVEQFLGMSGIWGEDLNAIAGLTDNVTRYVAAIASKGIRQALREAGDFAAKGV</sequence>
<dbReference type="InterPro" id="IPR013118">
    <property type="entry name" value="Mannitol_DH_C"/>
</dbReference>
<evidence type="ECO:0000256" key="3">
    <source>
        <dbReference type="ARBA" id="ARBA00048615"/>
    </source>
</evidence>
<dbReference type="Proteomes" id="UP000717624">
    <property type="component" value="Unassembled WGS sequence"/>
</dbReference>
<dbReference type="NCBIfam" id="NF002969">
    <property type="entry name" value="PRK03643.1"/>
    <property type="match status" value="1"/>
</dbReference>
<reference evidence="6" key="1">
    <citation type="submission" date="2021-01" db="EMBL/GenBank/DDBJ databases">
        <title>Genomic Encyclopedia of Type Strains, Phase IV (KMG-IV): sequencing the most valuable type-strain genomes for metagenomic binning, comparative biology and taxonomic classification.</title>
        <authorList>
            <person name="Goeker M."/>
        </authorList>
    </citation>
    <scope>NUCLEOTIDE SEQUENCE</scope>
    <source>
        <strain evidence="6">DSM 25523</strain>
    </source>
</reference>
<dbReference type="InterPro" id="IPR036291">
    <property type="entry name" value="NAD(P)-bd_dom_sf"/>
</dbReference>
<evidence type="ECO:0000256" key="1">
    <source>
        <dbReference type="ARBA" id="ARBA00023002"/>
    </source>
</evidence>
<evidence type="ECO:0000313" key="6">
    <source>
        <dbReference type="EMBL" id="MBM7591346.1"/>
    </source>
</evidence>
<dbReference type="SUPFAM" id="SSF48179">
    <property type="entry name" value="6-phosphogluconate dehydrogenase C-terminal domain-like"/>
    <property type="match status" value="1"/>
</dbReference>
<dbReference type="InterPro" id="IPR013131">
    <property type="entry name" value="Mannitol_DH_N"/>
</dbReference>
<gene>
    <name evidence="6" type="ORF">JOD01_002985</name>
</gene>
<dbReference type="Pfam" id="PF08125">
    <property type="entry name" value="Mannitol_dh_C"/>
    <property type="match status" value="1"/>
</dbReference>
<evidence type="ECO:0000313" key="7">
    <source>
        <dbReference type="Proteomes" id="UP000717624"/>
    </source>
</evidence>
<accession>A0A939BW24</accession>
<organism evidence="6 7">
    <name type="scientific">Brevibacillus fulvus</name>
    <dbReference type="NCBI Taxonomy" id="1125967"/>
    <lineage>
        <taxon>Bacteria</taxon>
        <taxon>Bacillati</taxon>
        <taxon>Bacillota</taxon>
        <taxon>Bacilli</taxon>
        <taxon>Bacillales</taxon>
        <taxon>Paenibacillaceae</taxon>
        <taxon>Brevibacillus</taxon>
    </lineage>
</organism>
<dbReference type="Gene3D" id="3.40.50.720">
    <property type="entry name" value="NAD(P)-binding Rossmann-like Domain"/>
    <property type="match status" value="1"/>
</dbReference>
<dbReference type="EMBL" id="JAFBEB010000011">
    <property type="protein sequence ID" value="MBM7591346.1"/>
    <property type="molecule type" value="Genomic_DNA"/>
</dbReference>
<dbReference type="GO" id="GO:0005829">
    <property type="term" value="C:cytosol"/>
    <property type="evidence" value="ECO:0007669"/>
    <property type="project" value="TreeGrafter"/>
</dbReference>
<comment type="catalytic activity">
    <reaction evidence="3">
        <text>D-mannitol 1-phosphate + NAD(+) = beta-D-fructose 6-phosphate + NADH + H(+)</text>
        <dbReference type="Rhea" id="RHEA:19661"/>
        <dbReference type="ChEBI" id="CHEBI:15378"/>
        <dbReference type="ChEBI" id="CHEBI:57540"/>
        <dbReference type="ChEBI" id="CHEBI:57634"/>
        <dbReference type="ChEBI" id="CHEBI:57945"/>
        <dbReference type="ChEBI" id="CHEBI:61381"/>
        <dbReference type="EC" id="1.1.1.17"/>
    </reaction>
</comment>
<feature type="domain" description="Mannitol dehydrogenase N-terminal" evidence="4">
    <location>
        <begin position="29"/>
        <end position="267"/>
    </location>
</feature>
<dbReference type="EC" id="1.1.1.58" evidence="6"/>
<keyword evidence="2" id="KW-0520">NAD</keyword>
<dbReference type="Pfam" id="PF01232">
    <property type="entry name" value="Mannitol_dh"/>
    <property type="match status" value="1"/>
</dbReference>
<feature type="domain" description="Mannitol dehydrogenase C-terminal" evidence="5">
    <location>
        <begin position="285"/>
        <end position="493"/>
    </location>
</feature>
<dbReference type="InterPro" id="IPR013328">
    <property type="entry name" value="6PGD_dom2"/>
</dbReference>
<proteinExistence type="predicted"/>
<dbReference type="PANTHER" id="PTHR30524:SF0">
    <property type="entry name" value="ALTRONATE OXIDOREDUCTASE-RELATED"/>
    <property type="match status" value="1"/>
</dbReference>
<protein>
    <submittedName>
        <fullName evidence="6">Tagaturonate reductase</fullName>
        <ecNumber evidence="6">1.1.1.58</ecNumber>
    </submittedName>
</protein>
<dbReference type="PANTHER" id="PTHR30524">
    <property type="entry name" value="MANNITOL-1-PHOSPHATE 5-DEHYDROGENASE"/>
    <property type="match status" value="1"/>
</dbReference>
<evidence type="ECO:0000256" key="2">
    <source>
        <dbReference type="ARBA" id="ARBA00023027"/>
    </source>
</evidence>
<dbReference type="RefSeq" id="WP_204519058.1">
    <property type="nucleotide sequence ID" value="NZ_BAABIN010000003.1"/>
</dbReference>
<name>A0A939BW24_9BACL</name>
<dbReference type="GO" id="GO:0019592">
    <property type="term" value="P:mannitol catabolic process"/>
    <property type="evidence" value="ECO:0007669"/>
    <property type="project" value="TreeGrafter"/>
</dbReference>
<comment type="caution">
    <text evidence="6">The sequence shown here is derived from an EMBL/GenBank/DDBJ whole genome shotgun (WGS) entry which is preliminary data.</text>
</comment>
<dbReference type="SUPFAM" id="SSF51735">
    <property type="entry name" value="NAD(P)-binding Rossmann-fold domains"/>
    <property type="match status" value="1"/>
</dbReference>
<dbReference type="AlphaFoldDB" id="A0A939BW24"/>
<dbReference type="InterPro" id="IPR008927">
    <property type="entry name" value="6-PGluconate_DH-like_C_sf"/>
</dbReference>